<reference evidence="4" key="1">
    <citation type="submission" date="2016-10" db="EMBL/GenBank/DDBJ databases">
        <authorList>
            <person name="Varghese N."/>
            <person name="Submissions S."/>
        </authorList>
    </citation>
    <scope>NUCLEOTIDE SEQUENCE [LARGE SCALE GENOMIC DNA]</scope>
    <source>
        <strain evidence="4">CGMCC 1.9108</strain>
    </source>
</reference>
<evidence type="ECO:0000313" key="3">
    <source>
        <dbReference type="EMBL" id="SDD42400.1"/>
    </source>
</evidence>
<dbReference type="InterPro" id="IPR000120">
    <property type="entry name" value="Amidase"/>
</dbReference>
<sequence>MDLARAIIDRAEAVEPVIGAFTYRYFETALDAARDAEARYSGQGGESRALDGLFVAIKDAGHVAGQPTSAGSLLTNVDPQPVTSPINTRILEAGGIVHARSATPEFSCSSVTWSRRWGVTRNPWNIKMTPGGSSGGAAASLAAGTATLATGSDIAGSIRIPAACCGIVGYKPPRGRNPVDPPFNLDFYCHTGPMARTVADTLLFQNVLCGLHPADPTGLPRHRISAEPDAQGLRIAMSRNLGFYAVDAEVERAMEDAARRFRDLGAIVEEIDLPWGWDVIDAAMAHLHTIFGTSIAPENSTDWELMSPYARDFAAAGLRITPREFLAALTRAGRMGVELNAAMAGYDLLICPTNALPSVPADLDVSNGTVEIGGTSVPALLGWVMTVPFNMLSTRPAISIPFGQAANGVPIGMQIVGRSYDDDTVFAAALAFESAAARPAWPDPSIQLTQA</sequence>
<name>A0A1G6ULU9_9RHOB</name>
<dbReference type="PANTHER" id="PTHR11895">
    <property type="entry name" value="TRANSAMIDASE"/>
    <property type="match status" value="1"/>
</dbReference>
<protein>
    <submittedName>
        <fullName evidence="3">Amidase</fullName>
    </submittedName>
</protein>
<feature type="domain" description="Amidase" evidence="2">
    <location>
        <begin position="3"/>
        <end position="425"/>
    </location>
</feature>
<dbReference type="AlphaFoldDB" id="A0A1G6ULU9"/>
<comment type="similarity">
    <text evidence="1">Belongs to the amidase family.</text>
</comment>
<dbReference type="Pfam" id="PF01425">
    <property type="entry name" value="Amidase"/>
    <property type="match status" value="1"/>
</dbReference>
<dbReference type="PANTHER" id="PTHR11895:SF7">
    <property type="entry name" value="GLUTAMYL-TRNA(GLN) AMIDOTRANSFERASE SUBUNIT A, MITOCHONDRIAL"/>
    <property type="match status" value="1"/>
</dbReference>
<evidence type="ECO:0000313" key="4">
    <source>
        <dbReference type="Proteomes" id="UP000199628"/>
    </source>
</evidence>
<dbReference type="Proteomes" id="UP000199628">
    <property type="component" value="Unassembled WGS sequence"/>
</dbReference>
<dbReference type="InterPro" id="IPR036928">
    <property type="entry name" value="AS_sf"/>
</dbReference>
<gene>
    <name evidence="3" type="ORF">SAMN04488239_107110</name>
</gene>
<dbReference type="EMBL" id="FMZV01000007">
    <property type="protein sequence ID" value="SDD42400.1"/>
    <property type="molecule type" value="Genomic_DNA"/>
</dbReference>
<dbReference type="Gene3D" id="3.90.1300.10">
    <property type="entry name" value="Amidase signature (AS) domain"/>
    <property type="match status" value="1"/>
</dbReference>
<evidence type="ECO:0000256" key="1">
    <source>
        <dbReference type="ARBA" id="ARBA00009199"/>
    </source>
</evidence>
<dbReference type="InterPro" id="IPR020556">
    <property type="entry name" value="Amidase_CS"/>
</dbReference>
<dbReference type="STRING" id="639004.SAMN04488239_107110"/>
<dbReference type="RefSeq" id="WP_218128884.1">
    <property type="nucleotide sequence ID" value="NZ_FMZV01000007.1"/>
</dbReference>
<accession>A0A1G6ULU9</accession>
<organism evidence="3 4">
    <name type="scientific">Ruegeria marina</name>
    <dbReference type="NCBI Taxonomy" id="639004"/>
    <lineage>
        <taxon>Bacteria</taxon>
        <taxon>Pseudomonadati</taxon>
        <taxon>Pseudomonadota</taxon>
        <taxon>Alphaproteobacteria</taxon>
        <taxon>Rhodobacterales</taxon>
        <taxon>Roseobacteraceae</taxon>
        <taxon>Ruegeria</taxon>
    </lineage>
</organism>
<proteinExistence type="inferred from homology"/>
<dbReference type="PROSITE" id="PS00571">
    <property type="entry name" value="AMIDASES"/>
    <property type="match status" value="1"/>
</dbReference>
<evidence type="ECO:0000259" key="2">
    <source>
        <dbReference type="Pfam" id="PF01425"/>
    </source>
</evidence>
<dbReference type="SUPFAM" id="SSF75304">
    <property type="entry name" value="Amidase signature (AS) enzymes"/>
    <property type="match status" value="1"/>
</dbReference>
<dbReference type="GO" id="GO:0003824">
    <property type="term" value="F:catalytic activity"/>
    <property type="evidence" value="ECO:0007669"/>
    <property type="project" value="InterPro"/>
</dbReference>
<keyword evidence="4" id="KW-1185">Reference proteome</keyword>
<dbReference type="InterPro" id="IPR023631">
    <property type="entry name" value="Amidase_dom"/>
</dbReference>